<dbReference type="SUPFAM" id="SSF57802">
    <property type="entry name" value="Rubredoxin-like"/>
    <property type="match status" value="1"/>
</dbReference>
<feature type="region of interest" description="Disordered" evidence="4">
    <location>
        <begin position="53"/>
        <end position="72"/>
    </location>
</feature>
<dbReference type="Pfam" id="PF01215">
    <property type="entry name" value="COX5B"/>
    <property type="match status" value="1"/>
</dbReference>
<dbReference type="STRING" id="48709.A0A1D2M4D1"/>
<gene>
    <name evidence="6" type="ORF">Ocin01_12914</name>
    <name evidence="5" type="ORF">Ocin01_18854</name>
</gene>
<dbReference type="InterPro" id="IPR002124">
    <property type="entry name" value="Cyt_c_oxidase_su5b"/>
</dbReference>
<dbReference type="GO" id="GO:0045277">
    <property type="term" value="C:respiratory chain complex IV"/>
    <property type="evidence" value="ECO:0007669"/>
    <property type="project" value="InterPro"/>
</dbReference>
<evidence type="ECO:0000256" key="3">
    <source>
        <dbReference type="PIRSR" id="PIRSR602124-1"/>
    </source>
</evidence>
<dbReference type="PANTHER" id="PTHR10122">
    <property type="entry name" value="CYTOCHROME C OXIDASE SUBUNIT 5B, MITOCHONDRIAL"/>
    <property type="match status" value="1"/>
</dbReference>
<sequence length="122" mass="13988">MAGLLARTGFRLGKRPSLLVCSVRGEKYMADPLEHATGIERKELEAIKKGNPDPFMMRVMKRGPGTKDQPTAVPSFQESRIVGCICHEEAFYVNWMWLYKGEPKRCECGYWFKLTEAQDPFK</sequence>
<dbReference type="CDD" id="cd00924">
    <property type="entry name" value="Cyt_c_Oxidase_Vb"/>
    <property type="match status" value="1"/>
</dbReference>
<keyword evidence="1 3" id="KW-0479">Metal-binding</keyword>
<evidence type="ECO:0000256" key="1">
    <source>
        <dbReference type="ARBA" id="ARBA00022723"/>
    </source>
</evidence>
<dbReference type="GO" id="GO:0046872">
    <property type="term" value="F:metal ion binding"/>
    <property type="evidence" value="ECO:0007669"/>
    <property type="project" value="UniProtKB-KW"/>
</dbReference>
<dbReference type="PANTHER" id="PTHR10122:SF0">
    <property type="entry name" value="CYTOCHROME C OXIDASE SUBUNIT 5B, ISOFORM A-RELATED"/>
    <property type="match status" value="1"/>
</dbReference>
<evidence type="ECO:0000313" key="5">
    <source>
        <dbReference type="EMBL" id="ODM87828.1"/>
    </source>
</evidence>
<dbReference type="Proteomes" id="UP000094527">
    <property type="component" value="Unassembled WGS sequence"/>
</dbReference>
<dbReference type="OrthoDB" id="10249250at2759"/>
<dbReference type="EMBL" id="LJIJ01000919">
    <property type="protein sequence ID" value="ODM93767.1"/>
    <property type="molecule type" value="Genomic_DNA"/>
</dbReference>
<feature type="binding site" evidence="3">
    <location>
        <position position="86"/>
    </location>
    <ligand>
        <name>Zn(2+)</name>
        <dbReference type="ChEBI" id="CHEBI:29105"/>
    </ligand>
</feature>
<proteinExistence type="predicted"/>
<feature type="binding site" evidence="3">
    <location>
        <position position="106"/>
    </location>
    <ligand>
        <name>Zn(2+)</name>
        <dbReference type="ChEBI" id="CHEBI:29105"/>
    </ligand>
</feature>
<organism evidence="5 7">
    <name type="scientific">Orchesella cincta</name>
    <name type="common">Springtail</name>
    <name type="synonym">Podura cincta</name>
    <dbReference type="NCBI Taxonomy" id="48709"/>
    <lineage>
        <taxon>Eukaryota</taxon>
        <taxon>Metazoa</taxon>
        <taxon>Ecdysozoa</taxon>
        <taxon>Arthropoda</taxon>
        <taxon>Hexapoda</taxon>
        <taxon>Collembola</taxon>
        <taxon>Entomobryomorpha</taxon>
        <taxon>Entomobryoidea</taxon>
        <taxon>Orchesellidae</taxon>
        <taxon>Orchesellinae</taxon>
        <taxon>Orchesella</taxon>
    </lineage>
</organism>
<evidence type="ECO:0000256" key="2">
    <source>
        <dbReference type="ARBA" id="ARBA00022833"/>
    </source>
</evidence>
<dbReference type="PROSITE" id="PS51359">
    <property type="entry name" value="COX5B_2"/>
    <property type="match status" value="1"/>
</dbReference>
<comment type="caution">
    <text evidence="5">The sequence shown here is derived from an EMBL/GenBank/DDBJ whole genome shotgun (WGS) entry which is preliminary data.</text>
</comment>
<protein>
    <submittedName>
        <fullName evidence="5">Cytochrome c oxidase subunit 5B, mitochondrial</fullName>
    </submittedName>
</protein>
<dbReference type="Gene3D" id="2.60.11.10">
    <property type="entry name" value="Cytochrome c oxidase, subunit Vb"/>
    <property type="match status" value="1"/>
</dbReference>
<reference evidence="5 7" key="2">
    <citation type="journal article" date="2016" name="Genome Biol. Evol.">
        <title>Gene Family Evolution Reflects Adaptation to Soil Environmental Stressors in the Genome of the Collembolan Orchesella cincta.</title>
        <authorList>
            <person name="Faddeeva-Vakhrusheva A."/>
            <person name="Derks M.F."/>
            <person name="Anvar S.Y."/>
            <person name="Agamennone V."/>
            <person name="Suring W."/>
            <person name="Smit S."/>
            <person name="van Straalen N.M."/>
            <person name="Roelofs D."/>
        </authorList>
    </citation>
    <scope>NUCLEOTIDE SEQUENCE [LARGE SCALE GENOMIC DNA]</scope>
    <source>
        <tissue evidence="5">Mixed pool</tissue>
    </source>
</reference>
<dbReference type="EMBL" id="LJIJ01004612">
    <property type="protein sequence ID" value="ODM87828.1"/>
    <property type="molecule type" value="Genomic_DNA"/>
</dbReference>
<evidence type="ECO:0000313" key="7">
    <source>
        <dbReference type="Proteomes" id="UP000094527"/>
    </source>
</evidence>
<accession>A0A1D2M4D1</accession>
<feature type="binding site" evidence="3">
    <location>
        <position position="84"/>
    </location>
    <ligand>
        <name>Zn(2+)</name>
        <dbReference type="ChEBI" id="CHEBI:29105"/>
    </ligand>
</feature>
<dbReference type="FunFam" id="2.60.11.10:FF:000004">
    <property type="entry name" value="Cytochrome c oxidase subunit 5B"/>
    <property type="match status" value="1"/>
</dbReference>
<dbReference type="AlphaFoldDB" id="A0A1D2M4D1"/>
<name>A0A1D2M4D1_ORCCI</name>
<keyword evidence="2 3" id="KW-0862">Zinc</keyword>
<evidence type="ECO:0000256" key="4">
    <source>
        <dbReference type="SAM" id="MobiDB-lite"/>
    </source>
</evidence>
<keyword evidence="7" id="KW-1185">Reference proteome</keyword>
<dbReference type="OMA" id="CEPDQTY"/>
<dbReference type="GO" id="GO:0005740">
    <property type="term" value="C:mitochondrial envelope"/>
    <property type="evidence" value="ECO:0007669"/>
    <property type="project" value="InterPro"/>
</dbReference>
<reference evidence="5" key="1">
    <citation type="submission" date="2015-10" db="EMBL/GenBank/DDBJ databases">
        <authorList>
            <person name="Gilbert D.G."/>
        </authorList>
    </citation>
    <scope>NUCLEOTIDE SEQUENCE</scope>
    <source>
        <tissue evidence="5">Mixed pool</tissue>
    </source>
</reference>
<dbReference type="GO" id="GO:0006123">
    <property type="term" value="P:mitochondrial electron transport, cytochrome c to oxygen"/>
    <property type="evidence" value="ECO:0007669"/>
    <property type="project" value="InterPro"/>
</dbReference>
<feature type="binding site" evidence="3">
    <location>
        <position position="108"/>
    </location>
    <ligand>
        <name>Zn(2+)</name>
        <dbReference type="ChEBI" id="CHEBI:29105"/>
    </ligand>
</feature>
<dbReference type="InterPro" id="IPR036972">
    <property type="entry name" value="Cyt_c_oxidase_su5b_sf"/>
</dbReference>
<evidence type="ECO:0000313" key="6">
    <source>
        <dbReference type="EMBL" id="ODM93767.1"/>
    </source>
</evidence>